<keyword evidence="2" id="KW-1185">Reference proteome</keyword>
<dbReference type="AlphaFoldDB" id="A0A7W8XY31"/>
<reference evidence="1 2" key="1">
    <citation type="submission" date="2020-08" db="EMBL/GenBank/DDBJ databases">
        <title>Genomic Encyclopedia of Type Strains, Phase IV (KMG-V): Genome sequencing to study the core and pangenomes of soil and plant-associated prokaryotes.</title>
        <authorList>
            <person name="Whitman W."/>
        </authorList>
    </citation>
    <scope>NUCLEOTIDE SEQUENCE [LARGE SCALE GENOMIC DNA]</scope>
    <source>
        <strain evidence="1 2">SEMIA 4064</strain>
    </source>
</reference>
<organism evidence="1 2">
    <name type="scientific">Rhizobium paranaense</name>
    <dbReference type="NCBI Taxonomy" id="1650438"/>
    <lineage>
        <taxon>Bacteria</taxon>
        <taxon>Pseudomonadati</taxon>
        <taxon>Pseudomonadota</taxon>
        <taxon>Alphaproteobacteria</taxon>
        <taxon>Hyphomicrobiales</taxon>
        <taxon>Rhizobiaceae</taxon>
        <taxon>Rhizobium/Agrobacterium group</taxon>
        <taxon>Rhizobium</taxon>
    </lineage>
</organism>
<name>A0A7W8XY31_9HYPH</name>
<evidence type="ECO:0000313" key="1">
    <source>
        <dbReference type="EMBL" id="MBB5577509.1"/>
    </source>
</evidence>
<comment type="caution">
    <text evidence="1">The sequence shown here is derived from an EMBL/GenBank/DDBJ whole genome shotgun (WGS) entry which is preliminary data.</text>
</comment>
<protein>
    <submittedName>
        <fullName evidence="1">Uncharacterized protein</fullName>
    </submittedName>
</protein>
<evidence type="ECO:0000313" key="2">
    <source>
        <dbReference type="Proteomes" id="UP000549882"/>
    </source>
</evidence>
<gene>
    <name evidence="1" type="ORF">GGD50_006161</name>
</gene>
<accession>A0A7W8XY31</accession>
<proteinExistence type="predicted"/>
<dbReference type="EMBL" id="JACHBI010000021">
    <property type="protein sequence ID" value="MBB5577509.1"/>
    <property type="molecule type" value="Genomic_DNA"/>
</dbReference>
<sequence>MTQHRLTDPGVVLLSIAQFLFGDGPCALRSSLPIR</sequence>
<dbReference type="Proteomes" id="UP000549882">
    <property type="component" value="Unassembled WGS sequence"/>
</dbReference>